<keyword evidence="2" id="KW-1185">Reference proteome</keyword>
<reference evidence="1 2" key="1">
    <citation type="submission" date="2015-06" db="EMBL/GenBank/DDBJ databases">
        <title>Comparative genomics of Burkholderia leaf nodule symbionts.</title>
        <authorList>
            <person name="Carlier A."/>
            <person name="Eberl L."/>
            <person name="Pinto-Carbo M."/>
        </authorList>
    </citation>
    <scope>NUCLEOTIDE SEQUENCE [LARGE SCALE GENOMIC DNA]</scope>
    <source>
        <strain evidence="1 2">UZHbot3</strain>
    </source>
</reference>
<evidence type="ECO:0000313" key="2">
    <source>
        <dbReference type="Proteomes" id="UP000242951"/>
    </source>
</evidence>
<proteinExistence type="predicted"/>
<dbReference type="Proteomes" id="UP000242951">
    <property type="component" value="Unassembled WGS sequence"/>
</dbReference>
<evidence type="ECO:0000313" key="1">
    <source>
        <dbReference type="EMBL" id="KMQ80465.1"/>
    </source>
</evidence>
<gene>
    <name evidence="1" type="ORF">BPMI_03399</name>
</gene>
<accession>A0ABR5HMC6</accession>
<sequence length="98" mass="10833">MKKSKPLQALGRRTCATLRPARAADAQLDHLEHMIMEFTKSGDKAPLGCLDQPYWRKRLAALTEESDLVAAQRARVLRLFDALDQAALRAANSTQATA</sequence>
<protein>
    <submittedName>
        <fullName evidence="1">Uncharacterized protein</fullName>
    </submittedName>
</protein>
<name>A0ABR5HMC6_9BURK</name>
<dbReference type="EMBL" id="LELG01000084">
    <property type="protein sequence ID" value="KMQ80465.1"/>
    <property type="molecule type" value="Genomic_DNA"/>
</dbReference>
<organism evidence="1 2">
    <name type="scientific">Candidatus Burkholderia pumila</name>
    <dbReference type="NCBI Taxonomy" id="1090375"/>
    <lineage>
        <taxon>Bacteria</taxon>
        <taxon>Pseudomonadati</taxon>
        <taxon>Pseudomonadota</taxon>
        <taxon>Betaproteobacteria</taxon>
        <taxon>Burkholderiales</taxon>
        <taxon>Burkholderiaceae</taxon>
        <taxon>Burkholderia</taxon>
    </lineage>
</organism>
<comment type="caution">
    <text evidence="1">The sequence shown here is derived from an EMBL/GenBank/DDBJ whole genome shotgun (WGS) entry which is preliminary data.</text>
</comment>